<protein>
    <submittedName>
        <fullName evidence="2">Uncharacterized protein</fullName>
    </submittedName>
</protein>
<accession>A0A7C9EC38</accession>
<dbReference type="EMBL" id="GISG01213453">
    <property type="protein sequence ID" value="MBA4661743.1"/>
    <property type="molecule type" value="Transcribed_RNA"/>
</dbReference>
<evidence type="ECO:0000313" key="2">
    <source>
        <dbReference type="EMBL" id="MBA4661743.1"/>
    </source>
</evidence>
<name>A0A7C9EC38_OPUST</name>
<sequence length="127" mass="14218">MQHHRLQHPLSFPTHARRAEPPYAFTIHCPSHANRATQHPPLHLHRPPLHHRHHPCPPSPHPPNRSISSHPRGHPRARRSSPAGVAAASCHRHHQLQDPDPGKGAKRHEEALECRGGREGARSGEVI</sequence>
<reference evidence="2" key="1">
    <citation type="journal article" date="2013" name="J. Plant Res.">
        <title>Effect of fungi and light on seed germination of three Opuntia species from semiarid lands of central Mexico.</title>
        <authorList>
            <person name="Delgado-Sanchez P."/>
            <person name="Jimenez-Bremont J.F."/>
            <person name="Guerrero-Gonzalez Mde L."/>
            <person name="Flores J."/>
        </authorList>
    </citation>
    <scope>NUCLEOTIDE SEQUENCE</scope>
    <source>
        <tissue evidence="2">Cladode</tissue>
    </source>
</reference>
<organism evidence="2">
    <name type="scientific">Opuntia streptacantha</name>
    <name type="common">Prickly pear cactus</name>
    <name type="synonym">Opuntia cardona</name>
    <dbReference type="NCBI Taxonomy" id="393608"/>
    <lineage>
        <taxon>Eukaryota</taxon>
        <taxon>Viridiplantae</taxon>
        <taxon>Streptophyta</taxon>
        <taxon>Embryophyta</taxon>
        <taxon>Tracheophyta</taxon>
        <taxon>Spermatophyta</taxon>
        <taxon>Magnoliopsida</taxon>
        <taxon>eudicotyledons</taxon>
        <taxon>Gunneridae</taxon>
        <taxon>Pentapetalae</taxon>
        <taxon>Caryophyllales</taxon>
        <taxon>Cactineae</taxon>
        <taxon>Cactaceae</taxon>
        <taxon>Opuntioideae</taxon>
        <taxon>Opuntia</taxon>
    </lineage>
</organism>
<feature type="compositionally biased region" description="Basic and acidic residues" evidence="1">
    <location>
        <begin position="95"/>
        <end position="127"/>
    </location>
</feature>
<reference evidence="2" key="2">
    <citation type="submission" date="2020-07" db="EMBL/GenBank/DDBJ databases">
        <authorList>
            <person name="Vera ALvarez R."/>
            <person name="Arias-Moreno D.M."/>
            <person name="Jimenez-Jacinto V."/>
            <person name="Jimenez-Bremont J.F."/>
            <person name="Swaminathan K."/>
            <person name="Moose S.P."/>
            <person name="Guerrero-Gonzalez M.L."/>
            <person name="Marino-Ramirez L."/>
            <person name="Landsman D."/>
            <person name="Rodriguez-Kessler M."/>
            <person name="Delgado-Sanchez P."/>
        </authorList>
    </citation>
    <scope>NUCLEOTIDE SEQUENCE</scope>
    <source>
        <tissue evidence="2">Cladode</tissue>
    </source>
</reference>
<dbReference type="AlphaFoldDB" id="A0A7C9EC38"/>
<proteinExistence type="predicted"/>
<feature type="compositionally biased region" description="Basic residues" evidence="1">
    <location>
        <begin position="42"/>
        <end position="55"/>
    </location>
</feature>
<evidence type="ECO:0000256" key="1">
    <source>
        <dbReference type="SAM" id="MobiDB-lite"/>
    </source>
</evidence>
<feature type="region of interest" description="Disordered" evidence="1">
    <location>
        <begin position="29"/>
        <end position="127"/>
    </location>
</feature>